<dbReference type="PANTHER" id="PTHR10668">
    <property type="entry name" value="PHYTOENE DEHYDROGENASE"/>
    <property type="match status" value="1"/>
</dbReference>
<organism evidence="1 2">
    <name type="scientific">Deinococcus terrestris</name>
    <dbReference type="NCBI Taxonomy" id="2651870"/>
    <lineage>
        <taxon>Bacteria</taxon>
        <taxon>Thermotogati</taxon>
        <taxon>Deinococcota</taxon>
        <taxon>Deinococci</taxon>
        <taxon>Deinococcales</taxon>
        <taxon>Deinococcaceae</taxon>
        <taxon>Deinococcus</taxon>
    </lineage>
</organism>
<comment type="caution">
    <text evidence="1">The sequence shown here is derived from an EMBL/GenBank/DDBJ whole genome shotgun (WGS) entry which is preliminary data.</text>
</comment>
<proteinExistence type="predicted"/>
<evidence type="ECO:0000313" key="2">
    <source>
        <dbReference type="Proteomes" id="UP000484842"/>
    </source>
</evidence>
<dbReference type="Pfam" id="PF13450">
    <property type="entry name" value="NAD_binding_8"/>
    <property type="match status" value="1"/>
</dbReference>
<protein>
    <submittedName>
        <fullName evidence="1">NAD(P)/FAD-dependent oxidoreductase</fullName>
    </submittedName>
</protein>
<name>A0A7X1NYS6_9DEIO</name>
<accession>A0A7X1NYS6</accession>
<dbReference type="Proteomes" id="UP000484842">
    <property type="component" value="Unassembled WGS sequence"/>
</dbReference>
<keyword evidence="2" id="KW-1185">Reference proteome</keyword>
<dbReference type="PANTHER" id="PTHR10668:SF105">
    <property type="entry name" value="DEHYDROGENASE-RELATED"/>
    <property type="match status" value="1"/>
</dbReference>
<dbReference type="EMBL" id="WBSL01000020">
    <property type="protein sequence ID" value="MPY68288.1"/>
    <property type="molecule type" value="Genomic_DNA"/>
</dbReference>
<dbReference type="PRINTS" id="PR00411">
    <property type="entry name" value="PNDRDTASEI"/>
</dbReference>
<dbReference type="Gene3D" id="3.50.50.60">
    <property type="entry name" value="FAD/NAD(P)-binding domain"/>
    <property type="match status" value="2"/>
</dbReference>
<reference evidence="1 2" key="1">
    <citation type="submission" date="2019-10" db="EMBL/GenBank/DDBJ databases">
        <title>Deinococcus sp. isolated from soil.</title>
        <authorList>
            <person name="Li Y."/>
            <person name="Wang J."/>
        </authorList>
    </citation>
    <scope>NUCLEOTIDE SEQUENCE [LARGE SCALE GENOMIC DNA]</scope>
    <source>
        <strain evidence="1 2">SDU3-2</strain>
    </source>
</reference>
<sequence>MNRADYDVVVVGSGPNGLSAAIRAAQAGLRVVVFESHATVGGGVRSAPLTLPGFTHDVCSAVHPMAAASPYFRTLPLEQHGLEWVHPAVPLAHPLEDRAALLHRDLDFTAAQFGPDAAKYRTLFRSLTRHAEHLMQDVMGPLPRIPRHPVTLARFGLKALQSAEALVRPFQDTALRAMIAGLAGHSVLPLTAPGTSAITLMLGLVAHTHGWPFPRGGAQALSDALARHLTALGGEIVTDYPVRNLRDLPPARATLLDLGPGPLLNLLGTDLPAWYLSVLRRYRYGPGVFKVDYALRAPVPWRDPAVAQAGTIHLGGTFEEIRQAEASVAAGRHPDRPFVLAAQHTPFDPGRAPAGQHTLWAYCHVPPGSNRNMTAQIEAQIERYAPGFRDVILHRSERTALAYESYNPNYVGGDVNGGQATLWQLLARPLPLPSPYRTPRRGLYLCSAATPPGGGVHGMCGFHAADLALRDARVPLRVSERVHSTHTSNSSATS</sequence>
<dbReference type="RefSeq" id="WP_152872584.1">
    <property type="nucleotide sequence ID" value="NZ_WBSL01000020.1"/>
</dbReference>
<evidence type="ECO:0000313" key="1">
    <source>
        <dbReference type="EMBL" id="MPY68288.1"/>
    </source>
</evidence>
<gene>
    <name evidence="1" type="ORF">F8S09_16655</name>
</gene>
<dbReference type="AlphaFoldDB" id="A0A7X1NYS6"/>
<dbReference type="InterPro" id="IPR036188">
    <property type="entry name" value="FAD/NAD-bd_sf"/>
</dbReference>
<dbReference type="SUPFAM" id="SSF51905">
    <property type="entry name" value="FAD/NAD(P)-binding domain"/>
    <property type="match status" value="1"/>
</dbReference>